<name>A0A9P6IXK8_MORAP</name>
<evidence type="ECO:0000313" key="3">
    <source>
        <dbReference type="Proteomes" id="UP000738359"/>
    </source>
</evidence>
<organism evidence="2 3">
    <name type="scientific">Mortierella alpina</name>
    <name type="common">Oleaginous fungus</name>
    <name type="synonym">Mortierella renispora</name>
    <dbReference type="NCBI Taxonomy" id="64518"/>
    <lineage>
        <taxon>Eukaryota</taxon>
        <taxon>Fungi</taxon>
        <taxon>Fungi incertae sedis</taxon>
        <taxon>Mucoromycota</taxon>
        <taxon>Mortierellomycotina</taxon>
        <taxon>Mortierellomycetes</taxon>
        <taxon>Mortierellales</taxon>
        <taxon>Mortierellaceae</taxon>
        <taxon>Mortierella</taxon>
    </lineage>
</organism>
<dbReference type="AlphaFoldDB" id="A0A9P6IXK8"/>
<gene>
    <name evidence="2" type="ORF">BGZ70_000579</name>
</gene>
<dbReference type="OrthoDB" id="2439316at2759"/>
<evidence type="ECO:0000313" key="2">
    <source>
        <dbReference type="EMBL" id="KAF9952532.1"/>
    </source>
</evidence>
<feature type="region of interest" description="Disordered" evidence="1">
    <location>
        <begin position="63"/>
        <end position="149"/>
    </location>
</feature>
<protein>
    <submittedName>
        <fullName evidence="2">Uncharacterized protein</fullName>
    </submittedName>
</protein>
<keyword evidence="3" id="KW-1185">Reference proteome</keyword>
<reference evidence="2" key="1">
    <citation type="journal article" date="2020" name="Fungal Divers.">
        <title>Resolving the Mortierellaceae phylogeny through synthesis of multi-gene phylogenetics and phylogenomics.</title>
        <authorList>
            <person name="Vandepol N."/>
            <person name="Liber J."/>
            <person name="Desiro A."/>
            <person name="Na H."/>
            <person name="Kennedy M."/>
            <person name="Barry K."/>
            <person name="Grigoriev I.V."/>
            <person name="Miller A.N."/>
            <person name="O'Donnell K."/>
            <person name="Stajich J.E."/>
            <person name="Bonito G."/>
        </authorList>
    </citation>
    <scope>NUCLEOTIDE SEQUENCE</scope>
    <source>
        <strain evidence="2">CK1249</strain>
    </source>
</reference>
<dbReference type="EMBL" id="JAAAHY010001112">
    <property type="protein sequence ID" value="KAF9952532.1"/>
    <property type="molecule type" value="Genomic_DNA"/>
</dbReference>
<feature type="compositionally biased region" description="Low complexity" evidence="1">
    <location>
        <begin position="63"/>
        <end position="74"/>
    </location>
</feature>
<feature type="compositionally biased region" description="Polar residues" evidence="1">
    <location>
        <begin position="111"/>
        <end position="124"/>
    </location>
</feature>
<feature type="compositionally biased region" description="Low complexity" evidence="1">
    <location>
        <begin position="90"/>
        <end position="101"/>
    </location>
</feature>
<evidence type="ECO:0000256" key="1">
    <source>
        <dbReference type="SAM" id="MobiDB-lite"/>
    </source>
</evidence>
<dbReference type="Proteomes" id="UP000738359">
    <property type="component" value="Unassembled WGS sequence"/>
</dbReference>
<comment type="caution">
    <text evidence="2">The sequence shown here is derived from an EMBL/GenBank/DDBJ whole genome shotgun (WGS) entry which is preliminary data.</text>
</comment>
<accession>A0A9P6IXK8</accession>
<proteinExistence type="predicted"/>
<sequence length="149" mass="16380">MEHAILQLMPGRRLVVFFVVYPPLVRRAPQTSKLGQLRNPRILTYTITALCLYNKTIVNMASKQNKNQQQQQTTGKAAHPAQHSSEQTSNHGKNAAHGANAQSTHKAGADKQQQNSGASANNRADANKQHHNQNKKSSGSHPQKVDGHH</sequence>